<keyword evidence="7" id="KW-1185">Reference proteome</keyword>
<dbReference type="PANTHER" id="PTHR11225:SF4">
    <property type="entry name" value="NUCLEAR PORE COMPLEX PROTEIN NUP93"/>
    <property type="match status" value="1"/>
</dbReference>
<dbReference type="AlphaFoldDB" id="A0AAD5MWZ3"/>
<keyword evidence="4 5" id="KW-0539">Nucleus</keyword>
<proteinExistence type="inferred from homology"/>
<name>A0AAD5MWZ3_PARTN</name>
<dbReference type="GO" id="GO:0017056">
    <property type="term" value="F:structural constituent of nuclear pore"/>
    <property type="evidence" value="ECO:0007669"/>
    <property type="project" value="InterPro"/>
</dbReference>
<keyword evidence="5" id="KW-0472">Membrane</keyword>
<dbReference type="GO" id="GO:0006606">
    <property type="term" value="P:protein import into nucleus"/>
    <property type="evidence" value="ECO:0007669"/>
    <property type="project" value="TreeGrafter"/>
</dbReference>
<organism evidence="6 7">
    <name type="scientific">Parelaphostrongylus tenuis</name>
    <name type="common">Meningeal worm</name>
    <dbReference type="NCBI Taxonomy" id="148309"/>
    <lineage>
        <taxon>Eukaryota</taxon>
        <taxon>Metazoa</taxon>
        <taxon>Ecdysozoa</taxon>
        <taxon>Nematoda</taxon>
        <taxon>Chromadorea</taxon>
        <taxon>Rhabditida</taxon>
        <taxon>Rhabditina</taxon>
        <taxon>Rhabditomorpha</taxon>
        <taxon>Strongyloidea</taxon>
        <taxon>Metastrongylidae</taxon>
        <taxon>Parelaphostrongylus</taxon>
    </lineage>
</organism>
<accession>A0AAD5MWZ3</accession>
<dbReference type="InterPro" id="IPR007231">
    <property type="entry name" value="Nucleoporin_int_Nup93/Nic96"/>
</dbReference>
<gene>
    <name evidence="6" type="ORF">KIN20_023500</name>
</gene>
<dbReference type="PANTHER" id="PTHR11225">
    <property type="entry name" value="NUCLEAR PORE COMPLEX PROTEIN NUP93 NUCLEOPORIN NUP93 DEAD EYE PROTEIN"/>
    <property type="match status" value="1"/>
</dbReference>
<evidence type="ECO:0000256" key="5">
    <source>
        <dbReference type="RuleBase" id="RU364035"/>
    </source>
</evidence>
<dbReference type="Pfam" id="PF04097">
    <property type="entry name" value="Nic96"/>
    <property type="match status" value="1"/>
</dbReference>
<evidence type="ECO:0000256" key="4">
    <source>
        <dbReference type="ARBA" id="ARBA00023242"/>
    </source>
</evidence>
<evidence type="ECO:0000256" key="1">
    <source>
        <dbReference type="ARBA" id="ARBA00004567"/>
    </source>
</evidence>
<dbReference type="GO" id="GO:0016973">
    <property type="term" value="P:poly(A)+ mRNA export from nucleus"/>
    <property type="evidence" value="ECO:0007669"/>
    <property type="project" value="TreeGrafter"/>
</dbReference>
<dbReference type="Proteomes" id="UP001196413">
    <property type="component" value="Unassembled WGS sequence"/>
</dbReference>
<evidence type="ECO:0000256" key="3">
    <source>
        <dbReference type="ARBA" id="ARBA00023132"/>
    </source>
</evidence>
<keyword evidence="5" id="KW-0653">Protein transport</keyword>
<comment type="caution">
    <text evidence="6">The sequence shown here is derived from an EMBL/GenBank/DDBJ whole genome shotgun (WGS) entry which is preliminary data.</text>
</comment>
<evidence type="ECO:0000313" key="6">
    <source>
        <dbReference type="EMBL" id="KAJ1363603.1"/>
    </source>
</evidence>
<sequence length="596" mass="65854">MSLVGVSQVIITLEQSPTLVDQREVASVRLVATETAVITAQSMSMFDDILNRAESLSSANYHTKFADTSGNKNTSNSILNNGTGQGNLYSGTAFDSDLNSIFRASEHLWKTGGSSAPIQKSFLFGEKGIVFGSTAPALKAAPVLPKPEDYIELEEDMERVRLETDRAFFQSCSPVTSTPNDTRLSRLPVVSPAVTNRRELVFAEKLRKFLRSKKKKDLCQLFSDAVKESGTDGSLAGVWADVLAIIDQKISGDHDDPTSISLLIEKACLYLQKLFVEHMVAQVERNLERAQRGGVPGTRGLVAAFLKIGTDDPFAEDGTVEGLPVWEVTYHCLRAGDLSSAKDALALLANFPQAAVLVACLNHLTKENKLDIELKKKLKVEWRHNLNSTKDKYKRALYATLLGMDSNLADTLENWLWFKLFALKIDPNLSANLYAEVQKNISIDYGESYFMAGGVSEFQYYFTALWLSGQFERAVKLLFDCGHVADAVHVGILVYEMGYLRNTVDAAAEMLVVDSSHLTKCSFNMARLLVSYTKEFELDDYGRALDYWFLLKGIRTPSGNDVFEMAVSRAVYLTGQADAIIGVLGPDGKRNSCTDR</sequence>
<keyword evidence="5" id="KW-0509">mRNA transport</keyword>
<evidence type="ECO:0000256" key="2">
    <source>
        <dbReference type="ARBA" id="ARBA00010186"/>
    </source>
</evidence>
<evidence type="ECO:0000313" key="7">
    <source>
        <dbReference type="Proteomes" id="UP001196413"/>
    </source>
</evidence>
<dbReference type="EMBL" id="JAHQIW010004770">
    <property type="protein sequence ID" value="KAJ1363603.1"/>
    <property type="molecule type" value="Genomic_DNA"/>
</dbReference>
<keyword evidence="5" id="KW-0813">Transport</keyword>
<dbReference type="GO" id="GO:0005643">
    <property type="term" value="C:nuclear pore"/>
    <property type="evidence" value="ECO:0007669"/>
    <property type="project" value="UniProtKB-SubCell"/>
</dbReference>
<keyword evidence="5" id="KW-0811">Translocation</keyword>
<comment type="subcellular location">
    <subcellularLocation>
        <location evidence="1 5">Nucleus</location>
        <location evidence="1 5">Nuclear pore complex</location>
    </subcellularLocation>
</comment>
<protein>
    <recommendedName>
        <fullName evidence="5">Nuclear pore protein</fullName>
    </recommendedName>
</protein>
<reference evidence="6" key="1">
    <citation type="submission" date="2021-06" db="EMBL/GenBank/DDBJ databases">
        <title>Parelaphostrongylus tenuis whole genome reference sequence.</title>
        <authorList>
            <person name="Garwood T.J."/>
            <person name="Larsen P.A."/>
            <person name="Fountain-Jones N.M."/>
            <person name="Garbe J.R."/>
            <person name="Macchietto M.G."/>
            <person name="Kania S.A."/>
            <person name="Gerhold R.W."/>
            <person name="Richards J.E."/>
            <person name="Wolf T.M."/>
        </authorList>
    </citation>
    <scope>NUCLEOTIDE SEQUENCE</scope>
    <source>
        <strain evidence="6">MNPRO001-30</strain>
        <tissue evidence="6">Meninges</tissue>
    </source>
</reference>
<comment type="similarity">
    <text evidence="2 5">Belongs to the nucleoporin interacting component (NIC) family.</text>
</comment>
<keyword evidence="3 5" id="KW-0906">Nuclear pore complex</keyword>